<dbReference type="GO" id="GO:0007156">
    <property type="term" value="P:homophilic cell adhesion via plasma membrane adhesion molecules"/>
    <property type="evidence" value="ECO:0007669"/>
    <property type="project" value="InterPro"/>
</dbReference>
<evidence type="ECO:0000313" key="11">
    <source>
        <dbReference type="Proteomes" id="UP001054945"/>
    </source>
</evidence>
<dbReference type="InterPro" id="IPR020894">
    <property type="entry name" value="Cadherin_CS"/>
</dbReference>
<evidence type="ECO:0000256" key="7">
    <source>
        <dbReference type="ARBA" id="ARBA00023136"/>
    </source>
</evidence>
<keyword evidence="2" id="KW-0812">Transmembrane</keyword>
<dbReference type="AlphaFoldDB" id="A0AAV4QBN5"/>
<accession>A0AAV4QBN5</accession>
<comment type="caution">
    <text evidence="10">The sequence shown here is derived from an EMBL/GenBank/DDBJ whole genome shotgun (WGS) entry which is preliminary data.</text>
</comment>
<dbReference type="PRINTS" id="PR00205">
    <property type="entry name" value="CADHERIN"/>
</dbReference>
<dbReference type="InterPro" id="IPR050971">
    <property type="entry name" value="Cadherin-domain_protein"/>
</dbReference>
<sequence length="138" mass="15481">MTFNYFQVKAIDNDKGHNGQVRYSIVQQPNQKGTKFIVDEVTGDIRTNKARGNPPLEGVCSFKVEITDINDNPPLFDRQEYRENVKQDTPKGTNILRVSASDEDADNNGAIVANLTAPYDPTDLDYFEINPDSGWISL</sequence>
<dbReference type="PROSITE" id="PS00232">
    <property type="entry name" value="CADHERIN_1"/>
    <property type="match status" value="1"/>
</dbReference>
<keyword evidence="5" id="KW-0130">Cell adhesion</keyword>
<dbReference type="CDD" id="cd11304">
    <property type="entry name" value="Cadherin_repeat"/>
    <property type="match status" value="2"/>
</dbReference>
<keyword evidence="7" id="KW-0472">Membrane</keyword>
<dbReference type="Pfam" id="PF00028">
    <property type="entry name" value="Cadherin"/>
    <property type="match status" value="1"/>
</dbReference>
<evidence type="ECO:0000259" key="9">
    <source>
        <dbReference type="PROSITE" id="PS50268"/>
    </source>
</evidence>
<evidence type="ECO:0000256" key="3">
    <source>
        <dbReference type="ARBA" id="ARBA00022737"/>
    </source>
</evidence>
<dbReference type="PANTHER" id="PTHR24025:SF23">
    <property type="entry name" value="NEURAL-CADHERIN"/>
    <property type="match status" value="1"/>
</dbReference>
<dbReference type="GO" id="GO:0005911">
    <property type="term" value="C:cell-cell junction"/>
    <property type="evidence" value="ECO:0007669"/>
    <property type="project" value="TreeGrafter"/>
</dbReference>
<dbReference type="Gene3D" id="2.60.40.60">
    <property type="entry name" value="Cadherins"/>
    <property type="match status" value="3"/>
</dbReference>
<dbReference type="PROSITE" id="PS50268">
    <property type="entry name" value="CADHERIN_2"/>
    <property type="match status" value="2"/>
</dbReference>
<dbReference type="InterPro" id="IPR002126">
    <property type="entry name" value="Cadherin-like_dom"/>
</dbReference>
<comment type="subcellular location">
    <subcellularLocation>
        <location evidence="1">Membrane</location>
    </subcellularLocation>
</comment>
<keyword evidence="11" id="KW-1185">Reference proteome</keyword>
<keyword evidence="6" id="KW-1133">Transmembrane helix</keyword>
<gene>
    <name evidence="10" type="primary">CadN</name>
    <name evidence="10" type="ORF">CEXT_721341</name>
</gene>
<feature type="domain" description="Cadherin" evidence="9">
    <location>
        <begin position="77"/>
        <end position="138"/>
    </location>
</feature>
<organism evidence="10 11">
    <name type="scientific">Caerostris extrusa</name>
    <name type="common">Bark spider</name>
    <name type="synonym">Caerostris bankana</name>
    <dbReference type="NCBI Taxonomy" id="172846"/>
    <lineage>
        <taxon>Eukaryota</taxon>
        <taxon>Metazoa</taxon>
        <taxon>Ecdysozoa</taxon>
        <taxon>Arthropoda</taxon>
        <taxon>Chelicerata</taxon>
        <taxon>Arachnida</taxon>
        <taxon>Araneae</taxon>
        <taxon>Araneomorphae</taxon>
        <taxon>Entelegynae</taxon>
        <taxon>Araneoidea</taxon>
        <taxon>Araneidae</taxon>
        <taxon>Caerostris</taxon>
    </lineage>
</organism>
<protein>
    <submittedName>
        <fullName evidence="10">Neural-cadherin</fullName>
    </submittedName>
</protein>
<evidence type="ECO:0000313" key="10">
    <source>
        <dbReference type="EMBL" id="GIY05516.1"/>
    </source>
</evidence>
<evidence type="ECO:0000256" key="1">
    <source>
        <dbReference type="ARBA" id="ARBA00004370"/>
    </source>
</evidence>
<name>A0AAV4QBN5_CAEEX</name>
<feature type="domain" description="Cadherin" evidence="9">
    <location>
        <begin position="7"/>
        <end position="76"/>
    </location>
</feature>
<dbReference type="PANTHER" id="PTHR24025">
    <property type="entry name" value="DESMOGLEIN FAMILY MEMBER"/>
    <property type="match status" value="1"/>
</dbReference>
<proteinExistence type="predicted"/>
<reference evidence="10 11" key="1">
    <citation type="submission" date="2021-06" db="EMBL/GenBank/DDBJ databases">
        <title>Caerostris extrusa draft genome.</title>
        <authorList>
            <person name="Kono N."/>
            <person name="Arakawa K."/>
        </authorList>
    </citation>
    <scope>NUCLEOTIDE SEQUENCE [LARGE SCALE GENOMIC DNA]</scope>
</reference>
<dbReference type="Proteomes" id="UP001054945">
    <property type="component" value="Unassembled WGS sequence"/>
</dbReference>
<evidence type="ECO:0000256" key="6">
    <source>
        <dbReference type="ARBA" id="ARBA00022989"/>
    </source>
</evidence>
<dbReference type="GO" id="GO:0005509">
    <property type="term" value="F:calcium ion binding"/>
    <property type="evidence" value="ECO:0007669"/>
    <property type="project" value="UniProtKB-UniRule"/>
</dbReference>
<evidence type="ECO:0000256" key="4">
    <source>
        <dbReference type="ARBA" id="ARBA00022837"/>
    </source>
</evidence>
<keyword evidence="3" id="KW-0677">Repeat</keyword>
<dbReference type="SUPFAM" id="SSF49313">
    <property type="entry name" value="Cadherin-like"/>
    <property type="match status" value="2"/>
</dbReference>
<dbReference type="InterPro" id="IPR015919">
    <property type="entry name" value="Cadherin-like_sf"/>
</dbReference>
<evidence type="ECO:0000256" key="2">
    <source>
        <dbReference type="ARBA" id="ARBA00022692"/>
    </source>
</evidence>
<evidence type="ECO:0000256" key="5">
    <source>
        <dbReference type="ARBA" id="ARBA00022889"/>
    </source>
</evidence>
<keyword evidence="4 8" id="KW-0106">Calcium</keyword>
<dbReference type="GO" id="GO:0005886">
    <property type="term" value="C:plasma membrane"/>
    <property type="evidence" value="ECO:0007669"/>
    <property type="project" value="InterPro"/>
</dbReference>
<dbReference type="SMART" id="SM00112">
    <property type="entry name" value="CA"/>
    <property type="match status" value="1"/>
</dbReference>
<evidence type="ECO:0000256" key="8">
    <source>
        <dbReference type="PROSITE-ProRule" id="PRU00043"/>
    </source>
</evidence>
<dbReference type="EMBL" id="BPLR01005854">
    <property type="protein sequence ID" value="GIY05516.1"/>
    <property type="molecule type" value="Genomic_DNA"/>
</dbReference>